<keyword evidence="1" id="KW-1133">Transmembrane helix</keyword>
<evidence type="ECO:0000313" key="3">
    <source>
        <dbReference type="Proteomes" id="UP001156664"/>
    </source>
</evidence>
<keyword evidence="3" id="KW-1185">Reference proteome</keyword>
<dbReference type="Proteomes" id="UP001156664">
    <property type="component" value="Unassembled WGS sequence"/>
</dbReference>
<feature type="transmembrane region" description="Helical" evidence="1">
    <location>
        <begin position="42"/>
        <end position="68"/>
    </location>
</feature>
<gene>
    <name evidence="2" type="ORF">GCM10007875_13350</name>
</gene>
<evidence type="ECO:0000313" key="2">
    <source>
        <dbReference type="EMBL" id="GLR26247.1"/>
    </source>
</evidence>
<evidence type="ECO:0008006" key="4">
    <source>
        <dbReference type="Google" id="ProtNLM"/>
    </source>
</evidence>
<dbReference type="Pfam" id="PF07332">
    <property type="entry name" value="Phage_holin_3_6"/>
    <property type="match status" value="1"/>
</dbReference>
<accession>A0ABQ5YQ95</accession>
<evidence type="ECO:0000256" key="1">
    <source>
        <dbReference type="SAM" id="Phobius"/>
    </source>
</evidence>
<sequence>MSKESSEAFKRVSATLLAMGQTRLELAGLELTQARKSAIHSVVYSVLLALALALASVALSALVVYLAWPTHTGFALMGCAIFYIGLAWVFWVKLKRASNAERPLFEATVAELGRDREAILKSISDQP</sequence>
<reference evidence="3" key="1">
    <citation type="journal article" date="2019" name="Int. J. Syst. Evol. Microbiol.">
        <title>The Global Catalogue of Microorganisms (GCM) 10K type strain sequencing project: providing services to taxonomists for standard genome sequencing and annotation.</title>
        <authorList>
            <consortium name="The Broad Institute Genomics Platform"/>
            <consortium name="The Broad Institute Genome Sequencing Center for Infectious Disease"/>
            <person name="Wu L."/>
            <person name="Ma J."/>
        </authorList>
    </citation>
    <scope>NUCLEOTIDE SEQUENCE [LARGE SCALE GENOMIC DNA]</scope>
    <source>
        <strain evidence="3">NBRC 105857</strain>
    </source>
</reference>
<keyword evidence="1" id="KW-0812">Transmembrane</keyword>
<name>A0ABQ5YQ95_9BURK</name>
<dbReference type="EMBL" id="BSOJ01000012">
    <property type="protein sequence ID" value="GLR26247.1"/>
    <property type="molecule type" value="Genomic_DNA"/>
</dbReference>
<proteinExistence type="predicted"/>
<organism evidence="2 3">
    <name type="scientific">Limnobacter litoralis</name>
    <dbReference type="NCBI Taxonomy" id="481366"/>
    <lineage>
        <taxon>Bacteria</taxon>
        <taxon>Pseudomonadati</taxon>
        <taxon>Pseudomonadota</taxon>
        <taxon>Betaproteobacteria</taxon>
        <taxon>Burkholderiales</taxon>
        <taxon>Burkholderiaceae</taxon>
        <taxon>Limnobacter</taxon>
    </lineage>
</organism>
<dbReference type="InterPro" id="IPR009937">
    <property type="entry name" value="Phage_holin_3_6"/>
</dbReference>
<keyword evidence="1" id="KW-0472">Membrane</keyword>
<comment type="caution">
    <text evidence="2">The sequence shown here is derived from an EMBL/GenBank/DDBJ whole genome shotgun (WGS) entry which is preliminary data.</text>
</comment>
<dbReference type="RefSeq" id="WP_284280752.1">
    <property type="nucleotide sequence ID" value="NZ_BSOJ01000012.1"/>
</dbReference>
<protein>
    <recommendedName>
        <fullName evidence="4">Phage holin family protein</fullName>
    </recommendedName>
</protein>
<feature type="transmembrane region" description="Helical" evidence="1">
    <location>
        <begin position="74"/>
        <end position="92"/>
    </location>
</feature>